<feature type="domain" description="Zn(2)-C6 fungal-type" evidence="2">
    <location>
        <begin position="19"/>
        <end position="49"/>
    </location>
</feature>
<proteinExistence type="predicted"/>
<dbReference type="CDD" id="cd00067">
    <property type="entry name" value="GAL4"/>
    <property type="match status" value="1"/>
</dbReference>
<dbReference type="InterPro" id="IPR052400">
    <property type="entry name" value="Zn2-C6_fungal_TF"/>
</dbReference>
<keyword evidence="1" id="KW-0539">Nucleus</keyword>
<dbReference type="GO" id="GO:0000981">
    <property type="term" value="F:DNA-binding transcription factor activity, RNA polymerase II-specific"/>
    <property type="evidence" value="ECO:0007669"/>
    <property type="project" value="InterPro"/>
</dbReference>
<dbReference type="PROSITE" id="PS50048">
    <property type="entry name" value="ZN2_CY6_FUNGAL_2"/>
    <property type="match status" value="1"/>
</dbReference>
<dbReference type="InterPro" id="IPR021858">
    <property type="entry name" value="Fun_TF"/>
</dbReference>
<dbReference type="STRING" id="2025994.A0A2T3AG07"/>
<dbReference type="OrthoDB" id="1924260at2759"/>
<keyword evidence="4" id="KW-1185">Reference proteome</keyword>
<reference evidence="3 4" key="1">
    <citation type="journal article" date="2018" name="Mycol. Prog.">
        <title>Coniella lustricola, a new species from submerged detritus.</title>
        <authorList>
            <person name="Raudabaugh D.B."/>
            <person name="Iturriaga T."/>
            <person name="Carver A."/>
            <person name="Mondo S."/>
            <person name="Pangilinan J."/>
            <person name="Lipzen A."/>
            <person name="He G."/>
            <person name="Amirebrahimi M."/>
            <person name="Grigoriev I.V."/>
            <person name="Miller A.N."/>
        </authorList>
    </citation>
    <scope>NUCLEOTIDE SEQUENCE [LARGE SCALE GENOMIC DNA]</scope>
    <source>
        <strain evidence="3 4">B22-T-1</strain>
    </source>
</reference>
<dbReference type="InterPro" id="IPR001138">
    <property type="entry name" value="Zn2Cys6_DnaBD"/>
</dbReference>
<dbReference type="GO" id="GO:0008270">
    <property type="term" value="F:zinc ion binding"/>
    <property type="evidence" value="ECO:0007669"/>
    <property type="project" value="InterPro"/>
</dbReference>
<dbReference type="Proteomes" id="UP000241462">
    <property type="component" value="Unassembled WGS sequence"/>
</dbReference>
<dbReference type="EMBL" id="KZ678394">
    <property type="protein sequence ID" value="PSR97121.1"/>
    <property type="molecule type" value="Genomic_DNA"/>
</dbReference>
<dbReference type="PANTHER" id="PTHR47657">
    <property type="entry name" value="STEROL REGULATORY ELEMENT-BINDING PROTEIN ECM22"/>
    <property type="match status" value="1"/>
</dbReference>
<dbReference type="Pfam" id="PF00172">
    <property type="entry name" value="Zn_clus"/>
    <property type="match status" value="1"/>
</dbReference>
<dbReference type="AlphaFoldDB" id="A0A2T3AG07"/>
<dbReference type="SUPFAM" id="SSF57701">
    <property type="entry name" value="Zn2/Cys6 DNA-binding domain"/>
    <property type="match status" value="1"/>
</dbReference>
<dbReference type="PROSITE" id="PS00463">
    <property type="entry name" value="ZN2_CY6_FUNGAL_1"/>
    <property type="match status" value="1"/>
</dbReference>
<dbReference type="SMART" id="SM00066">
    <property type="entry name" value="GAL4"/>
    <property type="match status" value="1"/>
</dbReference>
<dbReference type="InParanoid" id="A0A2T3AG07"/>
<gene>
    <name evidence="3" type="ORF">BD289DRAFT_480296</name>
</gene>
<protein>
    <recommendedName>
        <fullName evidence="2">Zn(2)-C6 fungal-type domain-containing protein</fullName>
    </recommendedName>
</protein>
<dbReference type="PANTHER" id="PTHR47657:SF12">
    <property type="entry name" value="ZN(II)2CYS6 TRANSCRIPTION FACTOR (EUROFUNG)"/>
    <property type="match status" value="1"/>
</dbReference>
<evidence type="ECO:0000313" key="4">
    <source>
        <dbReference type="Proteomes" id="UP000241462"/>
    </source>
</evidence>
<dbReference type="InterPro" id="IPR036864">
    <property type="entry name" value="Zn2-C6_fun-type_DNA-bd_sf"/>
</dbReference>
<dbReference type="Gene3D" id="4.10.240.10">
    <property type="entry name" value="Zn(2)-C6 fungal-type DNA-binding domain"/>
    <property type="match status" value="1"/>
</dbReference>
<evidence type="ECO:0000256" key="1">
    <source>
        <dbReference type="ARBA" id="ARBA00023242"/>
    </source>
</evidence>
<sequence>MAGPGGGPPRRSHTKSRKGCETCKKRHIRCDENFPQCKNCTKHKIRCPYNDLPVQEARPNGPPNLMWGPEIEAVIDQWRRTSFFPFPDLQIVSPPVPENYTFEELRLIHHVASISSELNAWDANGFTLWTRQIPAILGVGALHRFVMDALLAFSAEHISNITGCPMVGKMAFEHRGRALMGVSKALNNFSEANSDAILAASMVLSWQATDWRSWIQHMQGTRGVIEQMGSWKHKSQFGDFIAETLAFSSTPSSPTPEHKPTLPGKDDSEAFTHTLQHLQKLEAHMKQSREDTKLVTQLISFLKGTRKVDQSMAVADQFERLKPLREWLFWLPVMHLRQTQVSSNALVVIAYYYTVAVLMERMFPEIGAAYFGTLAIGPLEEIDKRLVSHSVCDSERYPEAARQLMSFARDMVREFRARMGWFTPAPSPFSGQDDFVSSMSSASLDTERLPYAGNPIFSYSTENLSIKSEGSVTGVPVSPVAMPSPYSNQQYLKIPPPMAGCYSPVSSTCEASSIGDEFNYETSPVVYSDNEDSSTYGMGFPGPNLRLSFSGPDSSETMNGYESCIMGYAGNHSPMGGGPYDYGFVTPILQVQPLWN</sequence>
<evidence type="ECO:0000313" key="3">
    <source>
        <dbReference type="EMBL" id="PSR97121.1"/>
    </source>
</evidence>
<organism evidence="3 4">
    <name type="scientific">Coniella lustricola</name>
    <dbReference type="NCBI Taxonomy" id="2025994"/>
    <lineage>
        <taxon>Eukaryota</taxon>
        <taxon>Fungi</taxon>
        <taxon>Dikarya</taxon>
        <taxon>Ascomycota</taxon>
        <taxon>Pezizomycotina</taxon>
        <taxon>Sordariomycetes</taxon>
        <taxon>Sordariomycetidae</taxon>
        <taxon>Diaporthales</taxon>
        <taxon>Schizoparmaceae</taxon>
        <taxon>Coniella</taxon>
    </lineage>
</organism>
<accession>A0A2T3AG07</accession>
<name>A0A2T3AG07_9PEZI</name>
<dbReference type="Pfam" id="PF11951">
    <property type="entry name" value="Fungal_trans_2"/>
    <property type="match status" value="1"/>
</dbReference>
<evidence type="ECO:0000259" key="2">
    <source>
        <dbReference type="PROSITE" id="PS50048"/>
    </source>
</evidence>